<dbReference type="InterPro" id="IPR019317">
    <property type="entry name" value="BRI3"/>
</dbReference>
<evidence type="ECO:0000256" key="3">
    <source>
        <dbReference type="ARBA" id="ARBA00008090"/>
    </source>
</evidence>
<gene>
    <name evidence="14" type="ORF">NQ318_022022</name>
</gene>
<dbReference type="PANTHER" id="PTHR13551">
    <property type="entry name" value="BRAIN PROTEIN I3"/>
    <property type="match status" value="1"/>
</dbReference>
<comment type="caution">
    <text evidence="14">The sequence shown here is derived from an EMBL/GenBank/DDBJ whole genome shotgun (WGS) entry which is preliminary data.</text>
</comment>
<keyword evidence="4" id="KW-0963">Cytoplasm</keyword>
<dbReference type="GO" id="GO:0048471">
    <property type="term" value="C:perinuclear region of cytoplasm"/>
    <property type="evidence" value="ECO:0007669"/>
    <property type="project" value="UniProtKB-SubCell"/>
</dbReference>
<protein>
    <recommendedName>
        <fullName evidence="9">Membrane protein BRI3</fullName>
    </recommendedName>
    <alternativeName>
        <fullName evidence="10">Brain protein I3</fullName>
    </alternativeName>
</protein>
<evidence type="ECO:0000256" key="6">
    <source>
        <dbReference type="ARBA" id="ARBA00022989"/>
    </source>
</evidence>
<dbReference type="GO" id="GO:0005765">
    <property type="term" value="C:lysosomal membrane"/>
    <property type="evidence" value="ECO:0007669"/>
    <property type="project" value="UniProtKB-SubCell"/>
</dbReference>
<feature type="compositionally biased region" description="Basic and acidic residues" evidence="12">
    <location>
        <begin position="1"/>
        <end position="13"/>
    </location>
</feature>
<dbReference type="Proteomes" id="UP001162162">
    <property type="component" value="Unassembled WGS sequence"/>
</dbReference>
<evidence type="ECO:0000256" key="12">
    <source>
        <dbReference type="SAM" id="MobiDB-lite"/>
    </source>
</evidence>
<evidence type="ECO:0000256" key="5">
    <source>
        <dbReference type="ARBA" id="ARBA00022692"/>
    </source>
</evidence>
<comment type="subcellular location">
    <subcellularLocation>
        <location evidence="2">Cytoplasm</location>
        <location evidence="2">Perinuclear region</location>
    </subcellularLocation>
    <subcellularLocation>
        <location evidence="1">Lysosome membrane</location>
        <topology evidence="1">Multi-pass membrane protein</topology>
    </subcellularLocation>
</comment>
<comment type="subunit">
    <text evidence="11">Interacts with BRI3BP. Interacts with MGAT1 and IFITM3.</text>
</comment>
<proteinExistence type="inferred from homology"/>
<evidence type="ECO:0000256" key="11">
    <source>
        <dbReference type="ARBA" id="ARBA00046593"/>
    </source>
</evidence>
<keyword evidence="5 13" id="KW-0812">Transmembrane</keyword>
<evidence type="ECO:0000256" key="10">
    <source>
        <dbReference type="ARBA" id="ARBA00035449"/>
    </source>
</evidence>
<evidence type="ECO:0000256" key="9">
    <source>
        <dbReference type="ARBA" id="ARBA00035284"/>
    </source>
</evidence>
<feature type="region of interest" description="Disordered" evidence="12">
    <location>
        <begin position="57"/>
        <end position="77"/>
    </location>
</feature>
<evidence type="ECO:0000256" key="2">
    <source>
        <dbReference type="ARBA" id="ARBA00004556"/>
    </source>
</evidence>
<dbReference type="AlphaFoldDB" id="A0AAV8Z5I7"/>
<keyword evidence="7 13" id="KW-0472">Membrane</keyword>
<keyword evidence="8" id="KW-0458">Lysosome</keyword>
<reference evidence="14" key="1">
    <citation type="journal article" date="2023" name="Insect Mol. Biol.">
        <title>Genome sequencing provides insights into the evolution of gene families encoding plant cell wall-degrading enzymes in longhorned beetles.</title>
        <authorList>
            <person name="Shin N.R."/>
            <person name="Okamura Y."/>
            <person name="Kirsch R."/>
            <person name="Pauchet Y."/>
        </authorList>
    </citation>
    <scope>NUCLEOTIDE SEQUENCE</scope>
    <source>
        <strain evidence="14">AMC_N1</strain>
    </source>
</reference>
<evidence type="ECO:0000256" key="4">
    <source>
        <dbReference type="ARBA" id="ARBA00022490"/>
    </source>
</evidence>
<evidence type="ECO:0000256" key="7">
    <source>
        <dbReference type="ARBA" id="ARBA00023136"/>
    </source>
</evidence>
<feature type="transmembrane region" description="Helical" evidence="13">
    <location>
        <begin position="110"/>
        <end position="128"/>
    </location>
</feature>
<keyword evidence="15" id="KW-1185">Reference proteome</keyword>
<sequence>MDMDTDTKERPPPYDEGFSNAGYGLSYPPASAPPSVDLGIGDTSNYPSASQPMLGHSPYLYHPPSNPTVIVNQPPPQPSNNVVVVTGNASLPGCPICHNGKWTGTYSCCAWLWCFCCFPVGLICCLCMRKKEVHKMWIYG</sequence>
<comment type="similarity">
    <text evidence="3">Belongs to the BRI3 family.</text>
</comment>
<dbReference type="Pfam" id="PF10164">
    <property type="entry name" value="BRI3"/>
    <property type="match status" value="1"/>
</dbReference>
<organism evidence="14 15">
    <name type="scientific">Aromia moschata</name>
    <dbReference type="NCBI Taxonomy" id="1265417"/>
    <lineage>
        <taxon>Eukaryota</taxon>
        <taxon>Metazoa</taxon>
        <taxon>Ecdysozoa</taxon>
        <taxon>Arthropoda</taxon>
        <taxon>Hexapoda</taxon>
        <taxon>Insecta</taxon>
        <taxon>Pterygota</taxon>
        <taxon>Neoptera</taxon>
        <taxon>Endopterygota</taxon>
        <taxon>Coleoptera</taxon>
        <taxon>Polyphaga</taxon>
        <taxon>Cucujiformia</taxon>
        <taxon>Chrysomeloidea</taxon>
        <taxon>Cerambycidae</taxon>
        <taxon>Cerambycinae</taxon>
        <taxon>Callichromatini</taxon>
        <taxon>Aromia</taxon>
    </lineage>
</organism>
<feature type="region of interest" description="Disordered" evidence="12">
    <location>
        <begin position="1"/>
        <end position="26"/>
    </location>
</feature>
<evidence type="ECO:0000313" key="14">
    <source>
        <dbReference type="EMBL" id="KAJ8959336.1"/>
    </source>
</evidence>
<evidence type="ECO:0000256" key="13">
    <source>
        <dbReference type="SAM" id="Phobius"/>
    </source>
</evidence>
<dbReference type="PANTHER" id="PTHR13551:SF1">
    <property type="entry name" value="MEMBRANE PROTEIN BRI3"/>
    <property type="match status" value="1"/>
</dbReference>
<keyword evidence="6 13" id="KW-1133">Transmembrane helix</keyword>
<dbReference type="EMBL" id="JAPWTK010000013">
    <property type="protein sequence ID" value="KAJ8959336.1"/>
    <property type="molecule type" value="Genomic_DNA"/>
</dbReference>
<evidence type="ECO:0000256" key="1">
    <source>
        <dbReference type="ARBA" id="ARBA00004155"/>
    </source>
</evidence>
<evidence type="ECO:0000256" key="8">
    <source>
        <dbReference type="ARBA" id="ARBA00023228"/>
    </source>
</evidence>
<evidence type="ECO:0000313" key="15">
    <source>
        <dbReference type="Proteomes" id="UP001162162"/>
    </source>
</evidence>
<accession>A0AAV8Z5I7</accession>
<name>A0AAV8Z5I7_9CUCU</name>